<dbReference type="AlphaFoldDB" id="A0A087HKG0"/>
<dbReference type="InterPro" id="IPR052421">
    <property type="entry name" value="PCW_Enzyme_Inhibitor"/>
</dbReference>
<protein>
    <submittedName>
        <fullName evidence="6">Invertase pectin methylesterase inhibitor family protein</fullName>
    </submittedName>
</protein>
<dbReference type="PANTHER" id="PTHR36710">
    <property type="entry name" value="PECTINESTERASE INHIBITOR-LIKE"/>
    <property type="match status" value="1"/>
</dbReference>
<dbReference type="Gene3D" id="1.20.140.40">
    <property type="entry name" value="Invertase/pectin methylesterase inhibitor family protein"/>
    <property type="match status" value="1"/>
</dbReference>
<dbReference type="Proteomes" id="UP000029120">
    <property type="component" value="Chromosome 1"/>
</dbReference>
<evidence type="ECO:0000256" key="1">
    <source>
        <dbReference type="ARBA" id="ARBA00022729"/>
    </source>
</evidence>
<keyword evidence="1 4" id="KW-0732">Signal</keyword>
<dbReference type="FunFam" id="1.20.140.40:FF:000003">
    <property type="entry name" value="Invertase/pectin methylesterase inhibitor family protein"/>
    <property type="match status" value="1"/>
</dbReference>
<dbReference type="OrthoDB" id="770764at2759"/>
<organism evidence="6 7">
    <name type="scientific">Arabis alpina</name>
    <name type="common">Alpine rock-cress</name>
    <dbReference type="NCBI Taxonomy" id="50452"/>
    <lineage>
        <taxon>Eukaryota</taxon>
        <taxon>Viridiplantae</taxon>
        <taxon>Streptophyta</taxon>
        <taxon>Embryophyta</taxon>
        <taxon>Tracheophyta</taxon>
        <taxon>Spermatophyta</taxon>
        <taxon>Magnoliopsida</taxon>
        <taxon>eudicotyledons</taxon>
        <taxon>Gunneridae</taxon>
        <taxon>Pentapetalae</taxon>
        <taxon>rosids</taxon>
        <taxon>malvids</taxon>
        <taxon>Brassicales</taxon>
        <taxon>Brassicaceae</taxon>
        <taxon>Arabideae</taxon>
        <taxon>Arabis</taxon>
    </lineage>
</organism>
<evidence type="ECO:0000313" key="6">
    <source>
        <dbReference type="EMBL" id="KFK42612.1"/>
    </source>
</evidence>
<evidence type="ECO:0000256" key="3">
    <source>
        <dbReference type="ARBA" id="ARBA00038471"/>
    </source>
</evidence>
<dbReference type="SMART" id="SM00856">
    <property type="entry name" value="PMEI"/>
    <property type="match status" value="1"/>
</dbReference>
<dbReference type="InterPro" id="IPR035513">
    <property type="entry name" value="Invertase/methylesterase_inhib"/>
</dbReference>
<dbReference type="InterPro" id="IPR006501">
    <property type="entry name" value="Pectinesterase_inhib_dom"/>
</dbReference>
<sequence>MKNSSPLMFCFTLVLFSLFSSPSSSARIFSSSVVPSAAPSPAVTDGDKTDFSAFSQWNVLNLSDLKDTIKNIPDLSNLNISSLHVSPTVNSLCSGTDYAAECIVSILPLLRDFRKFEPKPVDVLKMEMSALYEKANATLELAKQLIVDQTTPRDVADVLDMCVDNYESLLGDLKDASVAVDDGDFGRLESVLSAAIADVVTCSDAFTESPELESPMVNVDAFLKKLCSNVLAISQMVYM</sequence>
<keyword evidence="2" id="KW-1015">Disulfide bond</keyword>
<dbReference type="EMBL" id="CM002869">
    <property type="protein sequence ID" value="KFK42612.1"/>
    <property type="molecule type" value="Genomic_DNA"/>
</dbReference>
<evidence type="ECO:0000256" key="2">
    <source>
        <dbReference type="ARBA" id="ARBA00023157"/>
    </source>
</evidence>
<dbReference type="NCBIfam" id="TIGR01614">
    <property type="entry name" value="PME_inhib"/>
    <property type="match status" value="1"/>
</dbReference>
<proteinExistence type="inferred from homology"/>
<feature type="chain" id="PRO_5001823426" evidence="4">
    <location>
        <begin position="26"/>
        <end position="239"/>
    </location>
</feature>
<gene>
    <name evidence="6" type="ordered locus">AALP_Aa1g018200</name>
</gene>
<evidence type="ECO:0000256" key="4">
    <source>
        <dbReference type="SAM" id="SignalP"/>
    </source>
</evidence>
<keyword evidence="7" id="KW-1185">Reference proteome</keyword>
<feature type="domain" description="Pectinesterase inhibitor" evidence="5">
    <location>
        <begin position="84"/>
        <end position="233"/>
    </location>
</feature>
<name>A0A087HKG0_ARAAL</name>
<dbReference type="SUPFAM" id="SSF101148">
    <property type="entry name" value="Plant invertase/pectin methylesterase inhibitor"/>
    <property type="match status" value="1"/>
</dbReference>
<dbReference type="OMA" id="CVDNYES"/>
<dbReference type="Gramene" id="KFK42612">
    <property type="protein sequence ID" value="KFK42612"/>
    <property type="gene ID" value="AALP_AA1G018200"/>
</dbReference>
<dbReference type="CDD" id="cd15800">
    <property type="entry name" value="PMEI-like_2"/>
    <property type="match status" value="1"/>
</dbReference>
<dbReference type="GO" id="GO:0004857">
    <property type="term" value="F:enzyme inhibitor activity"/>
    <property type="evidence" value="ECO:0007669"/>
    <property type="project" value="InterPro"/>
</dbReference>
<dbReference type="PANTHER" id="PTHR36710:SF21">
    <property type="entry name" value="PECTINESTERASE INHIBITOR DOMAIN-CONTAINING PROTEIN"/>
    <property type="match status" value="1"/>
</dbReference>
<evidence type="ECO:0000313" key="7">
    <source>
        <dbReference type="Proteomes" id="UP000029120"/>
    </source>
</evidence>
<evidence type="ECO:0000259" key="5">
    <source>
        <dbReference type="SMART" id="SM00856"/>
    </source>
</evidence>
<dbReference type="Pfam" id="PF04043">
    <property type="entry name" value="PMEI"/>
    <property type="match status" value="1"/>
</dbReference>
<feature type="signal peptide" evidence="4">
    <location>
        <begin position="1"/>
        <end position="25"/>
    </location>
</feature>
<reference evidence="7" key="1">
    <citation type="journal article" date="2015" name="Nat. Plants">
        <title>Genome expansion of Arabis alpina linked with retrotransposition and reduced symmetric DNA methylation.</title>
        <authorList>
            <person name="Willing E.M."/>
            <person name="Rawat V."/>
            <person name="Mandakova T."/>
            <person name="Maumus F."/>
            <person name="James G.V."/>
            <person name="Nordstroem K.J."/>
            <person name="Becker C."/>
            <person name="Warthmann N."/>
            <person name="Chica C."/>
            <person name="Szarzynska B."/>
            <person name="Zytnicki M."/>
            <person name="Albani M.C."/>
            <person name="Kiefer C."/>
            <person name="Bergonzi S."/>
            <person name="Castaings L."/>
            <person name="Mateos J.L."/>
            <person name="Berns M.C."/>
            <person name="Bujdoso N."/>
            <person name="Piofczyk T."/>
            <person name="de Lorenzo L."/>
            <person name="Barrero-Sicilia C."/>
            <person name="Mateos I."/>
            <person name="Piednoel M."/>
            <person name="Hagmann J."/>
            <person name="Chen-Min-Tao R."/>
            <person name="Iglesias-Fernandez R."/>
            <person name="Schuster S.C."/>
            <person name="Alonso-Blanco C."/>
            <person name="Roudier F."/>
            <person name="Carbonero P."/>
            <person name="Paz-Ares J."/>
            <person name="Davis S.J."/>
            <person name="Pecinka A."/>
            <person name="Quesneville H."/>
            <person name="Colot V."/>
            <person name="Lysak M.A."/>
            <person name="Weigel D."/>
            <person name="Coupland G."/>
            <person name="Schneeberger K."/>
        </authorList>
    </citation>
    <scope>NUCLEOTIDE SEQUENCE [LARGE SCALE GENOMIC DNA]</scope>
    <source>
        <strain evidence="7">cv. Pajares</strain>
    </source>
</reference>
<comment type="similarity">
    <text evidence="3">Belongs to the PMEI family.</text>
</comment>
<dbReference type="eggNOG" id="ENOG502S99C">
    <property type="taxonomic scope" value="Eukaryota"/>
</dbReference>
<accession>A0A087HKG0</accession>